<gene>
    <name evidence="1" type="ORF">LEP1GSC193_3252</name>
</gene>
<dbReference type="AlphaFoldDB" id="T0FNQ4"/>
<reference evidence="1" key="1">
    <citation type="submission" date="2013-05" db="EMBL/GenBank/DDBJ databases">
        <authorList>
            <person name="Harkins D.M."/>
            <person name="Durkin A.S."/>
            <person name="Brinkac L.M."/>
            <person name="Haft D.H."/>
            <person name="Selengut J.D."/>
            <person name="Sanka R."/>
            <person name="DePew J."/>
            <person name="Purushe J."/>
            <person name="Galloway R.L."/>
            <person name="Vinetz J.M."/>
            <person name="Sutton G.G."/>
            <person name="Nierman W.C."/>
            <person name="Fouts D.E."/>
        </authorList>
    </citation>
    <scope>NUCLEOTIDE SEQUENCE [LARGE SCALE GENOMIC DNA]</scope>
    <source>
        <strain evidence="1">80-412</strain>
    </source>
</reference>
<sequence>MFPLCSVYYTNENILNAIEIRDRYELSFYNSVLIGSAIEANCKTLLSEDLQDGLQIKGLQIANPFHNTIKKKK</sequence>
<organism evidence="1 2">
    <name type="scientific">Leptospira alstonii serovar Pingchang str. 80-412</name>
    <dbReference type="NCBI Taxonomy" id="1218564"/>
    <lineage>
        <taxon>Bacteria</taxon>
        <taxon>Pseudomonadati</taxon>
        <taxon>Spirochaetota</taxon>
        <taxon>Spirochaetia</taxon>
        <taxon>Leptospirales</taxon>
        <taxon>Leptospiraceae</taxon>
        <taxon>Leptospira</taxon>
    </lineage>
</organism>
<keyword evidence="2" id="KW-1185">Reference proteome</keyword>
<comment type="caution">
    <text evidence="1">The sequence shown here is derived from an EMBL/GenBank/DDBJ whole genome shotgun (WGS) entry which is preliminary data.</text>
</comment>
<name>T0FNQ4_9LEPT</name>
<dbReference type="SUPFAM" id="SSF88723">
    <property type="entry name" value="PIN domain-like"/>
    <property type="match status" value="1"/>
</dbReference>
<evidence type="ECO:0000313" key="2">
    <source>
        <dbReference type="Proteomes" id="UP000015445"/>
    </source>
</evidence>
<dbReference type="EMBL" id="AOHD02000049">
    <property type="protein sequence ID" value="EQA79380.1"/>
    <property type="molecule type" value="Genomic_DNA"/>
</dbReference>
<protein>
    <submittedName>
        <fullName evidence="1">Toxin-antitoxin system, toxin component, PIN family</fullName>
    </submittedName>
</protein>
<proteinExistence type="predicted"/>
<dbReference type="InterPro" id="IPR029060">
    <property type="entry name" value="PIN-like_dom_sf"/>
</dbReference>
<dbReference type="Proteomes" id="UP000015445">
    <property type="component" value="Unassembled WGS sequence"/>
</dbReference>
<accession>T0FNQ4</accession>
<evidence type="ECO:0000313" key="1">
    <source>
        <dbReference type="EMBL" id="EQA79380.1"/>
    </source>
</evidence>